<dbReference type="Proteomes" id="UP001310594">
    <property type="component" value="Unassembled WGS sequence"/>
</dbReference>
<accession>A0AAN7WDN5</accession>
<comment type="caution">
    <text evidence="1">The sequence shown here is derived from an EMBL/GenBank/DDBJ whole genome shotgun (WGS) entry which is preliminary data.</text>
</comment>
<name>A0AAN7WDN5_9PEZI</name>
<sequence length="93" mass="10710">MEGTKLPVTFPEDVKSYLERFAALREVEIVMLVWVYKPKEVIAGHAQRVWETVREWIKEGPDAKPVRRSAKVIAWKLLGCASDAPVWKSDDEE</sequence>
<dbReference type="EMBL" id="JAVRQU010000001">
    <property type="protein sequence ID" value="KAK5708131.1"/>
    <property type="molecule type" value="Genomic_DNA"/>
</dbReference>
<organism evidence="1 2">
    <name type="scientific">Elasticomyces elasticus</name>
    <dbReference type="NCBI Taxonomy" id="574655"/>
    <lineage>
        <taxon>Eukaryota</taxon>
        <taxon>Fungi</taxon>
        <taxon>Dikarya</taxon>
        <taxon>Ascomycota</taxon>
        <taxon>Pezizomycotina</taxon>
        <taxon>Dothideomycetes</taxon>
        <taxon>Dothideomycetidae</taxon>
        <taxon>Mycosphaerellales</taxon>
        <taxon>Teratosphaeriaceae</taxon>
        <taxon>Elasticomyces</taxon>
    </lineage>
</organism>
<dbReference type="AlphaFoldDB" id="A0AAN7WDN5"/>
<proteinExistence type="predicted"/>
<evidence type="ECO:0000313" key="2">
    <source>
        <dbReference type="Proteomes" id="UP001310594"/>
    </source>
</evidence>
<protein>
    <submittedName>
        <fullName evidence="1">Uncharacterized protein</fullName>
    </submittedName>
</protein>
<evidence type="ECO:0000313" key="1">
    <source>
        <dbReference type="EMBL" id="KAK5708131.1"/>
    </source>
</evidence>
<gene>
    <name evidence="1" type="ORF">LTR97_000671</name>
</gene>
<reference evidence="1" key="1">
    <citation type="submission" date="2023-08" db="EMBL/GenBank/DDBJ databases">
        <title>Black Yeasts Isolated from many extreme environments.</title>
        <authorList>
            <person name="Coleine C."/>
            <person name="Stajich J.E."/>
            <person name="Selbmann L."/>
        </authorList>
    </citation>
    <scope>NUCLEOTIDE SEQUENCE</scope>
    <source>
        <strain evidence="1">CCFEE 5810</strain>
    </source>
</reference>